<comment type="similarity">
    <text evidence="1">Belongs to the iron-containing alcohol dehydrogenase family.</text>
</comment>
<dbReference type="EMBL" id="FNWL01000005">
    <property type="protein sequence ID" value="SEH17853.1"/>
    <property type="molecule type" value="Genomic_DNA"/>
</dbReference>
<dbReference type="Gene3D" id="3.40.50.1970">
    <property type="match status" value="1"/>
</dbReference>
<dbReference type="Pfam" id="PF00465">
    <property type="entry name" value="Fe-ADH"/>
    <property type="match status" value="1"/>
</dbReference>
<dbReference type="FunFam" id="3.40.50.1970:FF:000003">
    <property type="entry name" value="Alcohol dehydrogenase, iron-containing"/>
    <property type="match status" value="1"/>
</dbReference>
<reference evidence="8" key="1">
    <citation type="submission" date="2016-10" db="EMBL/GenBank/DDBJ databases">
        <authorList>
            <person name="Varghese N."/>
            <person name="Submissions S."/>
        </authorList>
    </citation>
    <scope>NUCLEOTIDE SEQUENCE [LARGE SCALE GENOMIC DNA]</scope>
    <source>
        <strain evidence="8">CGMCC 1.8981</strain>
    </source>
</reference>
<keyword evidence="2" id="KW-0560">Oxidoreductase</keyword>
<dbReference type="GO" id="GO:0046872">
    <property type="term" value="F:metal ion binding"/>
    <property type="evidence" value="ECO:0007669"/>
    <property type="project" value="InterPro"/>
</dbReference>
<organism evidence="7 8">
    <name type="scientific">Natronorubrum sediminis</name>
    <dbReference type="NCBI Taxonomy" id="640943"/>
    <lineage>
        <taxon>Archaea</taxon>
        <taxon>Methanobacteriati</taxon>
        <taxon>Methanobacteriota</taxon>
        <taxon>Stenosarchaea group</taxon>
        <taxon>Halobacteria</taxon>
        <taxon>Halobacteriales</taxon>
        <taxon>Natrialbaceae</taxon>
        <taxon>Natronorubrum</taxon>
    </lineage>
</organism>
<evidence type="ECO:0000256" key="2">
    <source>
        <dbReference type="ARBA" id="ARBA00023002"/>
    </source>
</evidence>
<dbReference type="FunFam" id="1.20.1090.10:FF:000001">
    <property type="entry name" value="Aldehyde-alcohol dehydrogenase"/>
    <property type="match status" value="1"/>
</dbReference>
<proteinExistence type="inferred from homology"/>
<accession>A0A1H6G698</accession>
<dbReference type="PANTHER" id="PTHR11496">
    <property type="entry name" value="ALCOHOL DEHYDROGENASE"/>
    <property type="match status" value="1"/>
</dbReference>
<dbReference type="InterPro" id="IPR018211">
    <property type="entry name" value="ADH_Fe_CS"/>
</dbReference>
<evidence type="ECO:0000256" key="4">
    <source>
        <dbReference type="SAM" id="MobiDB-lite"/>
    </source>
</evidence>
<feature type="domain" description="Fe-containing alcohol dehydrogenase-like C-terminal" evidence="6">
    <location>
        <begin position="199"/>
        <end position="397"/>
    </location>
</feature>
<protein>
    <submittedName>
        <fullName evidence="7">Alcohol dehydrogenase, class IV</fullName>
    </submittedName>
</protein>
<dbReference type="AlphaFoldDB" id="A0A1H6G698"/>
<feature type="domain" description="Alcohol dehydrogenase iron-type/glycerol dehydrogenase GldA" evidence="5">
    <location>
        <begin position="18"/>
        <end position="188"/>
    </location>
</feature>
<dbReference type="InterPro" id="IPR056798">
    <property type="entry name" value="ADH_Fe_C"/>
</dbReference>
<dbReference type="OrthoDB" id="57329at2157"/>
<evidence type="ECO:0000256" key="3">
    <source>
        <dbReference type="ARBA" id="ARBA00023027"/>
    </source>
</evidence>
<dbReference type="Gene3D" id="1.20.1090.10">
    <property type="entry name" value="Dehydroquinate synthase-like - alpha domain"/>
    <property type="match status" value="1"/>
</dbReference>
<keyword evidence="8" id="KW-1185">Reference proteome</keyword>
<sequence length="419" mass="44764">MQPEYPTPAHGTRVVVSPPTIVLGREAVTNVGEYATLHGSKALVIATKQIFDIHGEQVLENLNDAGIETVTYTDVRPDPTVTNVEEAHARWEAQDCDVIVTIGGGSSIDTGKAVGVLATNDGSIREFAVDEAGYEGVPNPIPPLVSVNTTAGTGSEATRSIVVTDSETSTKFLVVSEHVVPDVAIEDPELTVSLPQNHTAFTGIDALTHAIEAFVSVKSHGVSDDYARSAIRRIATWFPKAWANGENIEARTEMMIGQLQAGQAFTNSSVALVHGMARPLGAQLHIPHGLANALLLPYVMEFSAMAAPEKFAEIARLFDVADDADPDQVAARKASDAVFELCTDVELASYLEDFGEVPGREAYREVVPKMAQDAIESGSPANNPRKPTKDEIEGLYIDLYGGSLDPDSSRRSNTNSSVE</sequence>
<dbReference type="GO" id="GO:0004022">
    <property type="term" value="F:alcohol dehydrogenase (NAD+) activity"/>
    <property type="evidence" value="ECO:0007669"/>
    <property type="project" value="TreeGrafter"/>
</dbReference>
<dbReference type="Proteomes" id="UP000199112">
    <property type="component" value="Unassembled WGS sequence"/>
</dbReference>
<evidence type="ECO:0000259" key="5">
    <source>
        <dbReference type="Pfam" id="PF00465"/>
    </source>
</evidence>
<dbReference type="Pfam" id="PF25137">
    <property type="entry name" value="ADH_Fe_C"/>
    <property type="match status" value="1"/>
</dbReference>
<feature type="region of interest" description="Disordered" evidence="4">
    <location>
        <begin position="371"/>
        <end position="419"/>
    </location>
</feature>
<dbReference type="CDD" id="cd08194">
    <property type="entry name" value="Fe-ADH-like"/>
    <property type="match status" value="1"/>
</dbReference>
<gene>
    <name evidence="7" type="ORF">SAMN04487967_3422</name>
</gene>
<name>A0A1H6G698_9EURY</name>
<dbReference type="PANTHER" id="PTHR11496:SF102">
    <property type="entry name" value="ALCOHOL DEHYDROGENASE 4"/>
    <property type="match status" value="1"/>
</dbReference>
<keyword evidence="3" id="KW-0520">NAD</keyword>
<evidence type="ECO:0000259" key="6">
    <source>
        <dbReference type="Pfam" id="PF25137"/>
    </source>
</evidence>
<dbReference type="RefSeq" id="WP_090508169.1">
    <property type="nucleotide sequence ID" value="NZ_FNWL01000005.1"/>
</dbReference>
<dbReference type="InterPro" id="IPR039697">
    <property type="entry name" value="Alcohol_dehydrogenase_Fe"/>
</dbReference>
<evidence type="ECO:0000256" key="1">
    <source>
        <dbReference type="ARBA" id="ARBA00007358"/>
    </source>
</evidence>
<evidence type="ECO:0000313" key="7">
    <source>
        <dbReference type="EMBL" id="SEH17853.1"/>
    </source>
</evidence>
<dbReference type="SUPFAM" id="SSF56796">
    <property type="entry name" value="Dehydroquinate synthase-like"/>
    <property type="match status" value="1"/>
</dbReference>
<evidence type="ECO:0000313" key="8">
    <source>
        <dbReference type="Proteomes" id="UP000199112"/>
    </source>
</evidence>
<dbReference type="InterPro" id="IPR001670">
    <property type="entry name" value="ADH_Fe/GldA"/>
</dbReference>
<dbReference type="PROSITE" id="PS00913">
    <property type="entry name" value="ADH_IRON_1"/>
    <property type="match status" value="1"/>
</dbReference>